<dbReference type="Proteomes" id="UP001159405">
    <property type="component" value="Unassembled WGS sequence"/>
</dbReference>
<reference evidence="1 2" key="1">
    <citation type="submission" date="2022-05" db="EMBL/GenBank/DDBJ databases">
        <authorList>
            <consortium name="Genoscope - CEA"/>
            <person name="William W."/>
        </authorList>
    </citation>
    <scope>NUCLEOTIDE SEQUENCE [LARGE SCALE GENOMIC DNA]</scope>
</reference>
<evidence type="ECO:0000313" key="2">
    <source>
        <dbReference type="Proteomes" id="UP001159405"/>
    </source>
</evidence>
<sequence>MVRQKDKVVFVVEQSLFTPDRSVRPRMLLVKCGKKGRYKKCYKGKTGKQGTTGKPRQVQVHGLPAPLTGVSANQTSVRDPAQDYHMMFGSHVPQDDQHTMFHHIQTFHVKSINETSSKHIKPLWLSTASGGPIYQVECEIDTGAGCNVMPLYLHKSLFGDKILTPTSVQIFGYGESPVANLGACTIAIHTGDRQQPRMATCQVTDTRGYLSSKSATLPFQR</sequence>
<name>A0ABN8RFW4_9CNID</name>
<organism evidence="1 2">
    <name type="scientific">Porites lobata</name>
    <dbReference type="NCBI Taxonomy" id="104759"/>
    <lineage>
        <taxon>Eukaryota</taxon>
        <taxon>Metazoa</taxon>
        <taxon>Cnidaria</taxon>
        <taxon>Anthozoa</taxon>
        <taxon>Hexacorallia</taxon>
        <taxon>Scleractinia</taxon>
        <taxon>Fungiina</taxon>
        <taxon>Poritidae</taxon>
        <taxon>Porites</taxon>
    </lineage>
</organism>
<protein>
    <recommendedName>
        <fullName evidence="3">Ribosomal protein L2</fullName>
    </recommendedName>
</protein>
<accession>A0ABN8RFW4</accession>
<comment type="caution">
    <text evidence="1">The sequence shown here is derived from an EMBL/GenBank/DDBJ whole genome shotgun (WGS) entry which is preliminary data.</text>
</comment>
<gene>
    <name evidence="1" type="ORF">PLOB_00020328</name>
</gene>
<evidence type="ECO:0000313" key="1">
    <source>
        <dbReference type="EMBL" id="CAH3178310.1"/>
    </source>
</evidence>
<keyword evidence="2" id="KW-1185">Reference proteome</keyword>
<evidence type="ECO:0008006" key="3">
    <source>
        <dbReference type="Google" id="ProtNLM"/>
    </source>
</evidence>
<dbReference type="EMBL" id="CALNXK010000238">
    <property type="protein sequence ID" value="CAH3178310.1"/>
    <property type="molecule type" value="Genomic_DNA"/>
</dbReference>
<proteinExistence type="predicted"/>